<gene>
    <name evidence="2" type="ORF">DERYTH_LOCUS23632</name>
</gene>
<evidence type="ECO:0000313" key="3">
    <source>
        <dbReference type="Proteomes" id="UP000789405"/>
    </source>
</evidence>
<organism evidence="2 3">
    <name type="scientific">Dentiscutata erythropus</name>
    <dbReference type="NCBI Taxonomy" id="1348616"/>
    <lineage>
        <taxon>Eukaryota</taxon>
        <taxon>Fungi</taxon>
        <taxon>Fungi incertae sedis</taxon>
        <taxon>Mucoromycota</taxon>
        <taxon>Glomeromycotina</taxon>
        <taxon>Glomeromycetes</taxon>
        <taxon>Diversisporales</taxon>
        <taxon>Gigasporaceae</taxon>
        <taxon>Dentiscutata</taxon>
    </lineage>
</organism>
<accession>A0A9N9JXI4</accession>
<proteinExistence type="predicted"/>
<dbReference type="EMBL" id="CAJVPY010036687">
    <property type="protein sequence ID" value="CAG8802245.1"/>
    <property type="molecule type" value="Genomic_DNA"/>
</dbReference>
<dbReference type="Proteomes" id="UP000789405">
    <property type="component" value="Unassembled WGS sequence"/>
</dbReference>
<feature type="non-terminal residue" evidence="2">
    <location>
        <position position="376"/>
    </location>
</feature>
<keyword evidence="3" id="KW-1185">Reference proteome</keyword>
<evidence type="ECO:0000256" key="1">
    <source>
        <dbReference type="SAM" id="Coils"/>
    </source>
</evidence>
<comment type="caution">
    <text evidence="2">The sequence shown here is derived from an EMBL/GenBank/DDBJ whole genome shotgun (WGS) entry which is preliminary data.</text>
</comment>
<feature type="coiled-coil region" evidence="1">
    <location>
        <begin position="186"/>
        <end position="213"/>
    </location>
</feature>
<protein>
    <submittedName>
        <fullName evidence="2">3280_t:CDS:1</fullName>
    </submittedName>
</protein>
<dbReference type="AlphaFoldDB" id="A0A9N9JXI4"/>
<keyword evidence="1" id="KW-0175">Coiled coil</keyword>
<feature type="non-terminal residue" evidence="2">
    <location>
        <position position="1"/>
    </location>
</feature>
<reference evidence="2" key="1">
    <citation type="submission" date="2021-06" db="EMBL/GenBank/DDBJ databases">
        <authorList>
            <person name="Kallberg Y."/>
            <person name="Tangrot J."/>
            <person name="Rosling A."/>
        </authorList>
    </citation>
    <scope>NUCLEOTIDE SEQUENCE</scope>
    <source>
        <strain evidence="2">MA453B</strain>
    </source>
</reference>
<name>A0A9N9JXI4_9GLOM</name>
<evidence type="ECO:0000313" key="2">
    <source>
        <dbReference type="EMBL" id="CAG8802245.1"/>
    </source>
</evidence>
<feature type="coiled-coil region" evidence="1">
    <location>
        <begin position="299"/>
        <end position="326"/>
    </location>
</feature>
<sequence length="376" mass="44848">WGGINVSKDIVTWNHLGDVIIYNQPIDYEKKNKKAYDFLTNRGENKYTNIDFLKEIQKYFSYLLENKIKNKNNDEYEIQNPITRLNQLFYPYQINRILHSKYINDRKKFQLMCIAYYFGSEEKQNGVKVLIKKDYDEVMKGKEITLDIVENVNKVSYSKLDYINEMQNYYEYVLRVYKEGLKHDSIEIIKQELKLLKEEVNLIKNSYEKEVKQEFDSFKKLIEEQKKIDTLVTKICIRITVHEPRDVSTTKKTTQGICKDYPFGKTIRFYVYDGKEADFSITDFPIELRNQLQITEDYITNKINELQEKIDNLNLLKQEFDLIKEQEKINILVREICTMLSINLDDDLLKIHHALLPNNNIDNVTDQKEIIKSICD</sequence>